<dbReference type="InterPro" id="IPR037682">
    <property type="entry name" value="TonB_C"/>
</dbReference>
<keyword evidence="7" id="KW-0653">Protein transport</keyword>
<dbReference type="SUPFAM" id="SSF74653">
    <property type="entry name" value="TolA/TonB C-terminal domain"/>
    <property type="match status" value="1"/>
</dbReference>
<feature type="domain" description="TonB C-terminal" evidence="11">
    <location>
        <begin position="148"/>
        <end position="237"/>
    </location>
</feature>
<keyword evidence="5" id="KW-0997">Cell inner membrane</keyword>
<evidence type="ECO:0000256" key="2">
    <source>
        <dbReference type="ARBA" id="ARBA00006555"/>
    </source>
</evidence>
<dbReference type="GO" id="GO:0015891">
    <property type="term" value="P:siderophore transport"/>
    <property type="evidence" value="ECO:0007669"/>
    <property type="project" value="InterPro"/>
</dbReference>
<gene>
    <name evidence="12" type="ORF">D0Y96_01235</name>
</gene>
<feature type="transmembrane region" description="Helical" evidence="10">
    <location>
        <begin position="20"/>
        <end position="42"/>
    </location>
</feature>
<dbReference type="Proteomes" id="UP000264702">
    <property type="component" value="Unassembled WGS sequence"/>
</dbReference>
<dbReference type="EMBL" id="QVQT01000001">
    <property type="protein sequence ID" value="RFU18229.1"/>
    <property type="molecule type" value="Genomic_DNA"/>
</dbReference>
<keyword evidence="13" id="KW-1185">Reference proteome</keyword>
<dbReference type="InterPro" id="IPR051045">
    <property type="entry name" value="TonB-dependent_transducer"/>
</dbReference>
<dbReference type="GO" id="GO:0098797">
    <property type="term" value="C:plasma membrane protein complex"/>
    <property type="evidence" value="ECO:0007669"/>
    <property type="project" value="TreeGrafter"/>
</dbReference>
<sequence length="237" mass="24256">MFEDSLMESAGQIRTRSRRYAAGSFALQAALLGGLALIPYLYPAALPRQSLSMLLTAPPPPVAPAPVQHTVSSAAPPVRIDNAFTAPRLIPAHIAAEAPGPSLPGSIGLDEASHTTSPLSSLFGTGAPAAAPPHVVAPQPHGPIHISSGVAAGQLLAPIRPVYPAIALAARAQGTVILAATISKSGAIENLHVVSGPPLLRQAALDAVSRARYAPYRLNGEPVEVETSVQVVFTLGN</sequence>
<evidence type="ECO:0000313" key="13">
    <source>
        <dbReference type="Proteomes" id="UP000264702"/>
    </source>
</evidence>
<evidence type="ECO:0000256" key="5">
    <source>
        <dbReference type="ARBA" id="ARBA00022519"/>
    </source>
</evidence>
<dbReference type="GO" id="GO:0031992">
    <property type="term" value="F:energy transducer activity"/>
    <property type="evidence" value="ECO:0007669"/>
    <property type="project" value="InterPro"/>
</dbReference>
<evidence type="ECO:0000256" key="1">
    <source>
        <dbReference type="ARBA" id="ARBA00004383"/>
    </source>
</evidence>
<comment type="similarity">
    <text evidence="2">Belongs to the TonB family.</text>
</comment>
<evidence type="ECO:0000256" key="8">
    <source>
        <dbReference type="ARBA" id="ARBA00022989"/>
    </source>
</evidence>
<keyword evidence="4" id="KW-1003">Cell membrane</keyword>
<dbReference type="RefSeq" id="WP_117297454.1">
    <property type="nucleotide sequence ID" value="NZ_QVQT02000001.1"/>
</dbReference>
<keyword evidence="8 10" id="KW-1133">Transmembrane helix</keyword>
<keyword evidence="9 10" id="KW-0472">Membrane</keyword>
<evidence type="ECO:0000259" key="11">
    <source>
        <dbReference type="PROSITE" id="PS52015"/>
    </source>
</evidence>
<dbReference type="PROSITE" id="PS52015">
    <property type="entry name" value="TONB_CTD"/>
    <property type="match status" value="1"/>
</dbReference>
<dbReference type="NCBIfam" id="TIGR01352">
    <property type="entry name" value="tonB_Cterm"/>
    <property type="match status" value="1"/>
</dbReference>
<evidence type="ECO:0000256" key="10">
    <source>
        <dbReference type="SAM" id="Phobius"/>
    </source>
</evidence>
<dbReference type="PANTHER" id="PTHR33446:SF2">
    <property type="entry name" value="PROTEIN TONB"/>
    <property type="match status" value="1"/>
</dbReference>
<accession>A0A372ITV9</accession>
<reference evidence="12 13" key="1">
    <citation type="submission" date="2018-08" db="EMBL/GenBank/DDBJ databases">
        <title>Acidipila sp. 4G-K13, an acidobacterium isolated from forest soil.</title>
        <authorList>
            <person name="Gao Z.-H."/>
            <person name="Qiu L.-H."/>
        </authorList>
    </citation>
    <scope>NUCLEOTIDE SEQUENCE [LARGE SCALE GENOMIC DNA]</scope>
    <source>
        <strain evidence="12 13">4G-K13</strain>
    </source>
</reference>
<evidence type="ECO:0000256" key="6">
    <source>
        <dbReference type="ARBA" id="ARBA00022692"/>
    </source>
</evidence>
<proteinExistence type="inferred from homology"/>
<evidence type="ECO:0000256" key="9">
    <source>
        <dbReference type="ARBA" id="ARBA00023136"/>
    </source>
</evidence>
<keyword evidence="3" id="KW-0813">Transport</keyword>
<evidence type="ECO:0000256" key="7">
    <source>
        <dbReference type="ARBA" id="ARBA00022927"/>
    </source>
</evidence>
<dbReference type="Gene3D" id="3.30.1150.10">
    <property type="match status" value="1"/>
</dbReference>
<dbReference type="AlphaFoldDB" id="A0A372ITV9"/>
<dbReference type="GO" id="GO:0015031">
    <property type="term" value="P:protein transport"/>
    <property type="evidence" value="ECO:0007669"/>
    <property type="project" value="UniProtKB-KW"/>
</dbReference>
<evidence type="ECO:0000256" key="3">
    <source>
        <dbReference type="ARBA" id="ARBA00022448"/>
    </source>
</evidence>
<dbReference type="GO" id="GO:0055085">
    <property type="term" value="P:transmembrane transport"/>
    <property type="evidence" value="ECO:0007669"/>
    <property type="project" value="InterPro"/>
</dbReference>
<dbReference type="OrthoDB" id="123206at2"/>
<dbReference type="InterPro" id="IPR006260">
    <property type="entry name" value="TonB/TolA_C"/>
</dbReference>
<organism evidence="12 13">
    <name type="scientific">Paracidobacterium acidisoli</name>
    <dbReference type="NCBI Taxonomy" id="2303751"/>
    <lineage>
        <taxon>Bacteria</taxon>
        <taxon>Pseudomonadati</taxon>
        <taxon>Acidobacteriota</taxon>
        <taxon>Terriglobia</taxon>
        <taxon>Terriglobales</taxon>
        <taxon>Acidobacteriaceae</taxon>
        <taxon>Paracidobacterium</taxon>
    </lineage>
</organism>
<comment type="subcellular location">
    <subcellularLocation>
        <location evidence="1">Cell inner membrane</location>
        <topology evidence="1">Single-pass membrane protein</topology>
        <orientation evidence="1">Periplasmic side</orientation>
    </subcellularLocation>
</comment>
<evidence type="ECO:0000313" key="12">
    <source>
        <dbReference type="EMBL" id="RFU18229.1"/>
    </source>
</evidence>
<protein>
    <submittedName>
        <fullName evidence="12">Energy transducer TonB</fullName>
    </submittedName>
</protein>
<dbReference type="PRINTS" id="PR01374">
    <property type="entry name" value="TONBPROTEIN"/>
</dbReference>
<dbReference type="PANTHER" id="PTHR33446">
    <property type="entry name" value="PROTEIN TONB-RELATED"/>
    <property type="match status" value="1"/>
</dbReference>
<evidence type="ECO:0000256" key="4">
    <source>
        <dbReference type="ARBA" id="ARBA00022475"/>
    </source>
</evidence>
<dbReference type="Pfam" id="PF03544">
    <property type="entry name" value="TonB_C"/>
    <property type="match status" value="1"/>
</dbReference>
<name>A0A372ITV9_9BACT</name>
<dbReference type="InterPro" id="IPR003538">
    <property type="entry name" value="TonB"/>
</dbReference>
<comment type="caution">
    <text evidence="12">The sequence shown here is derived from an EMBL/GenBank/DDBJ whole genome shotgun (WGS) entry which is preliminary data.</text>
</comment>
<dbReference type="GO" id="GO:0030288">
    <property type="term" value="C:outer membrane-bounded periplasmic space"/>
    <property type="evidence" value="ECO:0007669"/>
    <property type="project" value="InterPro"/>
</dbReference>
<keyword evidence="6 10" id="KW-0812">Transmembrane</keyword>